<dbReference type="GeneID" id="10722951"/>
<dbReference type="KEGG" id="vg:10722951"/>
<protein>
    <submittedName>
        <fullName evidence="1">p40</fullName>
    </submittedName>
</protein>
<dbReference type="Pfam" id="PF05815">
    <property type="entry name" value="AcMNPV_Orf101"/>
    <property type="match status" value="1"/>
</dbReference>
<keyword evidence="2" id="KW-1185">Reference proteome</keyword>
<dbReference type="InterPro" id="IPR008562">
    <property type="entry name" value="AcMNPV_C42"/>
</dbReference>
<evidence type="ECO:0000313" key="1">
    <source>
        <dbReference type="EMBL" id="AEB00358.1"/>
    </source>
</evidence>
<evidence type="ECO:0000313" key="2">
    <source>
        <dbReference type="Proteomes" id="UP000203549"/>
    </source>
</evidence>
<dbReference type="EMBL" id="HQ116624">
    <property type="protein sequence ID" value="AEB00358.1"/>
    <property type="molecule type" value="Genomic_DNA"/>
</dbReference>
<accession>F4ZKU7</accession>
<proteinExistence type="predicted"/>
<organism evidence="1 2">
    <name type="scientific">Clostera anachoreta granulovirus</name>
    <dbReference type="NCBI Taxonomy" id="283675"/>
    <lineage>
        <taxon>Viruses</taxon>
        <taxon>Viruses incertae sedis</taxon>
        <taxon>Naldaviricetes</taxon>
        <taxon>Lefavirales</taxon>
        <taxon>Baculoviridae</taxon>
        <taxon>Betabaculovirus</taxon>
        <taxon>Betabaculovirus clanachoretae</taxon>
    </lineage>
</organism>
<name>F4ZKU7_9BBAC</name>
<sequence length="378" mass="42437">MSSGRTRLFLTIEKLKNAMDDTNMAYPFWEKFFPLLGSATSISLDVSMLGELINEAAETAEQLILTQGGAIFSQHVQGGVGGAVPRPTVVRGILQPLTTTATPAKFDDKKYHTQAEKLTSYLVSASLTSTMFTVKDVVKMYLYTFNVPKYKPLFEVLEQTLFRKEKECVPVVSAENTSLILDNLRDLTTITNYRLDQEAMTLMLTNLHRALNNELSKLPHVKVKEYIPGTGNVYEKEVKPYKALADKFELLVAQKTSHYVVAADNKLTFSSNPFMVENVAAVIEKNCDMNRMVYNSINNIFINAVEQSAAENIKFDSADYNKRFKILERVRENSQSNFVDKVAVGDVITRKRTKTADTLSIQPPISLKKNRVSTNSSK</sequence>
<dbReference type="Proteomes" id="UP000203549">
    <property type="component" value="Segment"/>
</dbReference>
<dbReference type="RefSeq" id="YP_004376278.1">
    <property type="nucleotide sequence ID" value="NC_015398.1"/>
</dbReference>
<dbReference type="OrthoDB" id="4354at10239"/>
<reference evidence="1 2" key="1">
    <citation type="journal article" date="2011" name="Arch. Virol.">
        <title>Genomic sequencing and analysis of Clostera anachoreta granulovirus.</title>
        <authorList>
            <person name="Liang Z."/>
            <person name="Zhang X."/>
            <person name="Yin X."/>
            <person name="Cao S."/>
            <person name="Xu F."/>
        </authorList>
    </citation>
    <scope>NUCLEOTIDE SEQUENCE [LARGE SCALE GENOMIC DNA]</scope>
    <source>
        <strain evidence="1">ClanGV-HBHN</strain>
    </source>
</reference>